<evidence type="ECO:0000256" key="2">
    <source>
        <dbReference type="PIRSR" id="PIRSR613078-2"/>
    </source>
</evidence>
<reference evidence="3" key="1">
    <citation type="submission" date="2020-08" db="EMBL/GenBank/DDBJ databases">
        <title>Genome public.</title>
        <authorList>
            <person name="Liu C."/>
            <person name="Sun Q."/>
        </authorList>
    </citation>
    <scope>NUCLEOTIDE SEQUENCE</scope>
    <source>
        <strain evidence="3">NSJ-31</strain>
    </source>
</reference>
<dbReference type="GO" id="GO:0016791">
    <property type="term" value="F:phosphatase activity"/>
    <property type="evidence" value="ECO:0007669"/>
    <property type="project" value="TreeGrafter"/>
</dbReference>
<organism evidence="3 4">
    <name type="scientific">Ligaoa zhengdingensis</name>
    <dbReference type="NCBI Taxonomy" id="2763658"/>
    <lineage>
        <taxon>Bacteria</taxon>
        <taxon>Bacillati</taxon>
        <taxon>Bacillota</taxon>
        <taxon>Clostridia</taxon>
        <taxon>Eubacteriales</taxon>
        <taxon>Oscillospiraceae</taxon>
        <taxon>Ligaoa</taxon>
    </lineage>
</organism>
<dbReference type="InterPro" id="IPR050275">
    <property type="entry name" value="PGM_Phosphatase"/>
</dbReference>
<evidence type="ECO:0000256" key="1">
    <source>
        <dbReference type="PIRSR" id="PIRSR613078-1"/>
    </source>
</evidence>
<dbReference type="RefSeq" id="WP_249283521.1">
    <property type="nucleotide sequence ID" value="NZ_JACRST010000021.1"/>
</dbReference>
<dbReference type="EMBL" id="JACRST010000021">
    <property type="protein sequence ID" value="MBC8547478.1"/>
    <property type="molecule type" value="Genomic_DNA"/>
</dbReference>
<dbReference type="Pfam" id="PF00300">
    <property type="entry name" value="His_Phos_1"/>
    <property type="match status" value="1"/>
</dbReference>
<dbReference type="InterPro" id="IPR029033">
    <property type="entry name" value="His_PPase_superfam"/>
</dbReference>
<feature type="binding site" evidence="2">
    <location>
        <begin position="9"/>
        <end position="16"/>
    </location>
    <ligand>
        <name>substrate</name>
    </ligand>
</feature>
<feature type="binding site" evidence="2">
    <location>
        <position position="59"/>
    </location>
    <ligand>
        <name>substrate</name>
    </ligand>
</feature>
<feature type="active site" description="Tele-phosphohistidine intermediate" evidence="1">
    <location>
        <position position="10"/>
    </location>
</feature>
<proteinExistence type="predicted"/>
<evidence type="ECO:0000313" key="3">
    <source>
        <dbReference type="EMBL" id="MBC8547478.1"/>
    </source>
</evidence>
<dbReference type="InterPro" id="IPR013078">
    <property type="entry name" value="His_Pase_superF_clade-1"/>
</dbReference>
<sequence length="226" mass="26061">MNTRIYLVRHAEAQGNVNRTFQGHSDCPVTERGMRQLDCLAERFRTVRFDALYSSPLLRARQTAEEVNRYHGLELQIDPGLIEINGGELEGMHWNEIPERFPQQQHDWDVAPQNYCAPGGDRMIDVYERITAAIDRIVRANSGKIIAVVSHGCAIRNYLCFANGWGIEQLRNIMWEENTAVSCIDYDEDFRPHIVYQSDAGHLPDELRTLARQSWWKTTITEEATK</sequence>
<dbReference type="SMART" id="SM00855">
    <property type="entry name" value="PGAM"/>
    <property type="match status" value="1"/>
</dbReference>
<name>A0A926DXY9_9FIRM</name>
<evidence type="ECO:0000313" key="4">
    <source>
        <dbReference type="Proteomes" id="UP000653127"/>
    </source>
</evidence>
<dbReference type="Proteomes" id="UP000653127">
    <property type="component" value="Unassembled WGS sequence"/>
</dbReference>
<protein>
    <submittedName>
        <fullName evidence="3">Histidine phosphatase family protein</fullName>
    </submittedName>
</protein>
<dbReference type="AlphaFoldDB" id="A0A926DXY9"/>
<dbReference type="PANTHER" id="PTHR48100">
    <property type="entry name" value="BROAD-SPECIFICITY PHOSPHATASE YOR283W-RELATED"/>
    <property type="match status" value="1"/>
</dbReference>
<accession>A0A926DXY9</accession>
<gene>
    <name evidence="3" type="ORF">H8711_11135</name>
</gene>
<keyword evidence="4" id="KW-1185">Reference proteome</keyword>
<dbReference type="Gene3D" id="3.40.50.1240">
    <property type="entry name" value="Phosphoglycerate mutase-like"/>
    <property type="match status" value="1"/>
</dbReference>
<dbReference type="SUPFAM" id="SSF53254">
    <property type="entry name" value="Phosphoglycerate mutase-like"/>
    <property type="match status" value="1"/>
</dbReference>
<dbReference type="CDD" id="cd07067">
    <property type="entry name" value="HP_PGM_like"/>
    <property type="match status" value="1"/>
</dbReference>
<dbReference type="PANTHER" id="PTHR48100:SF1">
    <property type="entry name" value="HISTIDINE PHOSPHATASE FAMILY PROTEIN-RELATED"/>
    <property type="match status" value="1"/>
</dbReference>
<comment type="caution">
    <text evidence="3">The sequence shown here is derived from an EMBL/GenBank/DDBJ whole genome shotgun (WGS) entry which is preliminary data.</text>
</comment>
<dbReference type="GO" id="GO:0005737">
    <property type="term" value="C:cytoplasm"/>
    <property type="evidence" value="ECO:0007669"/>
    <property type="project" value="TreeGrafter"/>
</dbReference>
<feature type="active site" description="Proton donor/acceptor" evidence="1">
    <location>
        <position position="83"/>
    </location>
</feature>